<feature type="modified residue" description="Phosphohistidine; by HPr" evidence="7">
    <location>
        <position position="85"/>
    </location>
</feature>
<evidence type="ECO:0000256" key="1">
    <source>
        <dbReference type="ARBA" id="ARBA00022448"/>
    </source>
</evidence>
<sequence>MSNIDRDIEGKHAQEIAMTLIANGGDARSKALEAIEMAKDGEVEQASQLLTSAHESLLQAHKAQTSLLVQESSGYSIELSLLLIHAQDHLMNAMTMVDVAQCFIDLYEKIN</sequence>
<dbReference type="Pfam" id="PF02255">
    <property type="entry name" value="PTS_IIA"/>
    <property type="match status" value="1"/>
</dbReference>
<feature type="active site" description="Tele-phosphohistidine intermediate" evidence="5">
    <location>
        <position position="85"/>
    </location>
</feature>
<keyword evidence="4" id="KW-0598">Phosphotransferase system</keyword>
<dbReference type="PANTHER" id="PTHR34382:SF7">
    <property type="entry name" value="PTS SYSTEM N,N'-DIACETYLCHITOBIOSE-SPECIFIC EIIA COMPONENT"/>
    <property type="match status" value="1"/>
</dbReference>
<evidence type="ECO:0000256" key="5">
    <source>
        <dbReference type="PIRSR" id="PIRSR000699-1"/>
    </source>
</evidence>
<evidence type="ECO:0000256" key="6">
    <source>
        <dbReference type="PIRSR" id="PIRSR000699-2"/>
    </source>
</evidence>
<name>A0AAJ1Q6F6_9LACT</name>
<dbReference type="Gene3D" id="1.20.58.80">
    <property type="entry name" value="Phosphotransferase system, lactose/cellobiose-type IIA subunit"/>
    <property type="match status" value="1"/>
</dbReference>
<gene>
    <name evidence="8" type="ORF">QP433_07170</name>
</gene>
<dbReference type="PIRSF" id="PIRSF000699">
    <property type="entry name" value="PTS_IILac_III"/>
    <property type="match status" value="1"/>
</dbReference>
<dbReference type="PROSITE" id="PS51095">
    <property type="entry name" value="PTS_EIIA_TYPE_3"/>
    <property type="match status" value="1"/>
</dbReference>
<dbReference type="SUPFAM" id="SSF46973">
    <property type="entry name" value="Enzyme IIa from lactose specific PTS, IIa-lac"/>
    <property type="match status" value="1"/>
</dbReference>
<keyword evidence="1" id="KW-0813">Transport</keyword>
<evidence type="ECO:0000256" key="7">
    <source>
        <dbReference type="PROSITE-ProRule" id="PRU00418"/>
    </source>
</evidence>
<comment type="cofactor">
    <cofactor evidence="6">
        <name>Mg(2+)</name>
        <dbReference type="ChEBI" id="CHEBI:18420"/>
    </cofactor>
    <text evidence="6">Binds 1 Mg(2+) ion per trimer.</text>
</comment>
<accession>A0AAJ1Q6F6</accession>
<comment type="caution">
    <text evidence="8">The sequence shown here is derived from an EMBL/GenBank/DDBJ whole genome shotgun (WGS) entry which is preliminary data.</text>
</comment>
<keyword evidence="2" id="KW-0762">Sugar transport</keyword>
<evidence type="ECO:0000256" key="3">
    <source>
        <dbReference type="ARBA" id="ARBA00022679"/>
    </source>
</evidence>
<dbReference type="GO" id="GO:0009401">
    <property type="term" value="P:phosphoenolpyruvate-dependent sugar phosphotransferase system"/>
    <property type="evidence" value="ECO:0007669"/>
    <property type="project" value="UniProtKB-KW"/>
</dbReference>
<dbReference type="GO" id="GO:0046872">
    <property type="term" value="F:metal ion binding"/>
    <property type="evidence" value="ECO:0007669"/>
    <property type="project" value="UniProtKB-KW"/>
</dbReference>
<dbReference type="RefSeq" id="WP_016648670.1">
    <property type="nucleotide sequence ID" value="NZ_CAUPDI010000002.1"/>
</dbReference>
<proteinExistence type="predicted"/>
<evidence type="ECO:0000256" key="2">
    <source>
        <dbReference type="ARBA" id="ARBA00022597"/>
    </source>
</evidence>
<evidence type="ECO:0000256" key="4">
    <source>
        <dbReference type="ARBA" id="ARBA00022683"/>
    </source>
</evidence>
<keyword evidence="6" id="KW-0460">Magnesium</keyword>
<reference evidence="8" key="1">
    <citation type="submission" date="2023-05" db="EMBL/GenBank/DDBJ databases">
        <title>Cataloging the Phylogenetic Diversity of Human Bladder Bacteria.</title>
        <authorList>
            <person name="Du J."/>
        </authorList>
    </citation>
    <scope>NUCLEOTIDE SEQUENCE</scope>
    <source>
        <strain evidence="8">UMB1231</strain>
    </source>
</reference>
<evidence type="ECO:0000313" key="9">
    <source>
        <dbReference type="Proteomes" id="UP001229251"/>
    </source>
</evidence>
<dbReference type="InterPro" id="IPR003188">
    <property type="entry name" value="PTS_IIA_lac/cel"/>
</dbReference>
<dbReference type="EMBL" id="JASOOE010000014">
    <property type="protein sequence ID" value="MDK7187757.1"/>
    <property type="molecule type" value="Genomic_DNA"/>
</dbReference>
<dbReference type="CDD" id="cd00215">
    <property type="entry name" value="PTS_IIA_lac"/>
    <property type="match status" value="1"/>
</dbReference>
<feature type="binding site" evidence="6">
    <location>
        <position position="88"/>
    </location>
    <ligand>
        <name>Mg(2+)</name>
        <dbReference type="ChEBI" id="CHEBI:18420"/>
        <note>ligand shared between all trimeric partners</note>
    </ligand>
</feature>
<protein>
    <submittedName>
        <fullName evidence="8">PTS lactose/cellobiose transporter subunit IIA</fullName>
    </submittedName>
</protein>
<keyword evidence="6" id="KW-0479">Metal-binding</keyword>
<organism evidence="8 9">
    <name type="scientific">Facklamia hominis</name>
    <dbReference type="NCBI Taxonomy" id="178214"/>
    <lineage>
        <taxon>Bacteria</taxon>
        <taxon>Bacillati</taxon>
        <taxon>Bacillota</taxon>
        <taxon>Bacilli</taxon>
        <taxon>Lactobacillales</taxon>
        <taxon>Aerococcaceae</taxon>
        <taxon>Facklamia</taxon>
    </lineage>
</organism>
<dbReference type="Proteomes" id="UP001229251">
    <property type="component" value="Unassembled WGS sequence"/>
</dbReference>
<dbReference type="GO" id="GO:0016740">
    <property type="term" value="F:transferase activity"/>
    <property type="evidence" value="ECO:0007669"/>
    <property type="project" value="UniProtKB-KW"/>
</dbReference>
<evidence type="ECO:0000313" key="8">
    <source>
        <dbReference type="EMBL" id="MDK7187757.1"/>
    </source>
</evidence>
<dbReference type="PANTHER" id="PTHR34382">
    <property type="entry name" value="PTS SYSTEM N,N'-DIACETYLCHITOBIOSE-SPECIFIC EIIA COMPONENT"/>
    <property type="match status" value="1"/>
</dbReference>
<dbReference type="AlphaFoldDB" id="A0AAJ1Q6F6"/>
<dbReference type="InterPro" id="IPR036542">
    <property type="entry name" value="PTS_IIA_lac/cel_sf"/>
</dbReference>
<keyword evidence="3" id="KW-0808">Transferase</keyword>